<dbReference type="EMBL" id="CABIJS010000077">
    <property type="protein sequence ID" value="VUZ41883.1"/>
    <property type="molecule type" value="Genomic_DNA"/>
</dbReference>
<protein>
    <submittedName>
        <fullName evidence="1">Uncharacterized protein</fullName>
    </submittedName>
</protein>
<gene>
    <name evidence="1" type="ORF">WMSIL1_LOCUS2747</name>
</gene>
<keyword evidence="2" id="KW-1185">Reference proteome</keyword>
<reference evidence="1 2" key="1">
    <citation type="submission" date="2019-07" db="EMBL/GenBank/DDBJ databases">
        <authorList>
            <person name="Jastrzebski P J."/>
            <person name="Paukszto L."/>
            <person name="Jastrzebski P J."/>
        </authorList>
    </citation>
    <scope>NUCLEOTIDE SEQUENCE [LARGE SCALE GENOMIC DNA]</scope>
    <source>
        <strain evidence="1 2">WMS-il1</strain>
    </source>
</reference>
<accession>A0A564Y5P6</accession>
<evidence type="ECO:0000313" key="2">
    <source>
        <dbReference type="Proteomes" id="UP000321570"/>
    </source>
</evidence>
<proteinExistence type="predicted"/>
<sequence>MYRIMSHLALNDHSPLKILIERKPKTIHNPVLPKDSTFPNLSSYVKKSLEIGAPVYVRDQWPNGTWVQGIIRARRWSFFDIILNVYGLPQLGNNEIPEIKPSNQQNLR</sequence>
<organism evidence="1 2">
    <name type="scientific">Hymenolepis diminuta</name>
    <name type="common">Rat tapeworm</name>
    <dbReference type="NCBI Taxonomy" id="6216"/>
    <lineage>
        <taxon>Eukaryota</taxon>
        <taxon>Metazoa</taxon>
        <taxon>Spiralia</taxon>
        <taxon>Lophotrochozoa</taxon>
        <taxon>Platyhelminthes</taxon>
        <taxon>Cestoda</taxon>
        <taxon>Eucestoda</taxon>
        <taxon>Cyclophyllidea</taxon>
        <taxon>Hymenolepididae</taxon>
        <taxon>Hymenolepis</taxon>
    </lineage>
</organism>
<dbReference type="Proteomes" id="UP000321570">
    <property type="component" value="Unassembled WGS sequence"/>
</dbReference>
<dbReference type="AlphaFoldDB" id="A0A564Y5P6"/>
<name>A0A564Y5P6_HYMDI</name>
<evidence type="ECO:0000313" key="1">
    <source>
        <dbReference type="EMBL" id="VUZ41883.1"/>
    </source>
</evidence>